<name>A0A5B9MGV7_9BACT</name>
<dbReference type="RefSeq" id="WP_147868270.1">
    <property type="nucleotide sequence ID" value="NZ_CP036264.1"/>
</dbReference>
<reference evidence="2 3" key="1">
    <citation type="submission" date="2019-02" db="EMBL/GenBank/DDBJ databases">
        <title>Planctomycetal bacteria perform biofilm scaping via a novel small molecule.</title>
        <authorList>
            <person name="Jeske O."/>
            <person name="Boedeker C."/>
            <person name="Wiegand S."/>
            <person name="Breitling P."/>
            <person name="Kallscheuer N."/>
            <person name="Jogler M."/>
            <person name="Rohde M."/>
            <person name="Petersen J."/>
            <person name="Medema M.H."/>
            <person name="Surup F."/>
            <person name="Jogler C."/>
        </authorList>
    </citation>
    <scope>NUCLEOTIDE SEQUENCE [LARGE SCALE GENOMIC DNA]</scope>
    <source>
        <strain evidence="2 3">Mal15</strain>
    </source>
</reference>
<protein>
    <submittedName>
        <fullName evidence="2">Uncharacterized protein</fullName>
    </submittedName>
</protein>
<evidence type="ECO:0000313" key="2">
    <source>
        <dbReference type="EMBL" id="QEF98775.1"/>
    </source>
</evidence>
<dbReference type="EMBL" id="CP036264">
    <property type="protein sequence ID" value="QEF98775.1"/>
    <property type="molecule type" value="Genomic_DNA"/>
</dbReference>
<proteinExistence type="predicted"/>
<evidence type="ECO:0000256" key="1">
    <source>
        <dbReference type="SAM" id="Phobius"/>
    </source>
</evidence>
<evidence type="ECO:0000313" key="3">
    <source>
        <dbReference type="Proteomes" id="UP000321353"/>
    </source>
</evidence>
<feature type="transmembrane region" description="Helical" evidence="1">
    <location>
        <begin position="159"/>
        <end position="178"/>
    </location>
</feature>
<dbReference type="KEGG" id="smam:Mal15_28310"/>
<feature type="transmembrane region" description="Helical" evidence="1">
    <location>
        <begin position="53"/>
        <end position="73"/>
    </location>
</feature>
<gene>
    <name evidence="2" type="ORF">Mal15_28310</name>
</gene>
<dbReference type="Proteomes" id="UP000321353">
    <property type="component" value="Chromosome"/>
</dbReference>
<feature type="transmembrane region" description="Helical" evidence="1">
    <location>
        <begin position="93"/>
        <end position="120"/>
    </location>
</feature>
<feature type="transmembrane region" description="Helical" evidence="1">
    <location>
        <begin position="184"/>
        <end position="201"/>
    </location>
</feature>
<accession>A0A5B9MGV7</accession>
<keyword evidence="1" id="KW-1133">Transmembrane helix</keyword>
<keyword evidence="1" id="KW-0472">Membrane</keyword>
<keyword evidence="1" id="KW-0812">Transmembrane</keyword>
<sequence>MATKTSAINGQVKTDVDDIDTSEMDTYQQTFDGASGAADVDHRPAIRIAIGELILGLLGLTCWFCLFTGGILVGTQPFRETLQTPTALTPVLASWFVVCAFWTVTNVGLLACVASFLGALGRRTRFTLMSDQPRAAIDGGHPPLLSISTYYVSAIMRGFGIYALVLAGILVLATESLVSPTQAAYMRLAPLVSIISFYAGFDPNMFASLLDRVKSFLETPESAGGRAEVVEASAAQTKPRPR</sequence>
<keyword evidence="3" id="KW-1185">Reference proteome</keyword>
<dbReference type="AlphaFoldDB" id="A0A5B9MGV7"/>
<organism evidence="2 3">
    <name type="scientific">Stieleria maiorica</name>
    <dbReference type="NCBI Taxonomy" id="2795974"/>
    <lineage>
        <taxon>Bacteria</taxon>
        <taxon>Pseudomonadati</taxon>
        <taxon>Planctomycetota</taxon>
        <taxon>Planctomycetia</taxon>
        <taxon>Pirellulales</taxon>
        <taxon>Pirellulaceae</taxon>
        <taxon>Stieleria</taxon>
    </lineage>
</organism>